<dbReference type="AlphaFoldDB" id="A0A4C1TNF9"/>
<sequence length="99" mass="11180">MLPWRSAFEGIEAKSSEQSMSTRLSVGVLFESYISVPQGLVPEDELSELQMTFRCCCLCEVTENPFKDWCLFVSFGPLVGCHAPLKLSECRERERAQAL</sequence>
<name>A0A4C1TNF9_EUMVA</name>
<organism evidence="1 2">
    <name type="scientific">Eumeta variegata</name>
    <name type="common">Bagworm moth</name>
    <name type="synonym">Eumeta japonica</name>
    <dbReference type="NCBI Taxonomy" id="151549"/>
    <lineage>
        <taxon>Eukaryota</taxon>
        <taxon>Metazoa</taxon>
        <taxon>Ecdysozoa</taxon>
        <taxon>Arthropoda</taxon>
        <taxon>Hexapoda</taxon>
        <taxon>Insecta</taxon>
        <taxon>Pterygota</taxon>
        <taxon>Neoptera</taxon>
        <taxon>Endopterygota</taxon>
        <taxon>Lepidoptera</taxon>
        <taxon>Glossata</taxon>
        <taxon>Ditrysia</taxon>
        <taxon>Tineoidea</taxon>
        <taxon>Psychidae</taxon>
        <taxon>Oiketicinae</taxon>
        <taxon>Eumeta</taxon>
    </lineage>
</organism>
<protein>
    <submittedName>
        <fullName evidence="1">Uncharacterized protein</fullName>
    </submittedName>
</protein>
<dbReference type="EMBL" id="BGZK01005712">
    <property type="protein sequence ID" value="GBP15168.1"/>
    <property type="molecule type" value="Genomic_DNA"/>
</dbReference>
<dbReference type="Proteomes" id="UP000299102">
    <property type="component" value="Unassembled WGS sequence"/>
</dbReference>
<proteinExistence type="predicted"/>
<reference evidence="1 2" key="1">
    <citation type="journal article" date="2019" name="Commun. Biol.">
        <title>The bagworm genome reveals a unique fibroin gene that provides high tensile strength.</title>
        <authorList>
            <person name="Kono N."/>
            <person name="Nakamura H."/>
            <person name="Ohtoshi R."/>
            <person name="Tomita M."/>
            <person name="Numata K."/>
            <person name="Arakawa K."/>
        </authorList>
    </citation>
    <scope>NUCLEOTIDE SEQUENCE [LARGE SCALE GENOMIC DNA]</scope>
</reference>
<keyword evidence="2" id="KW-1185">Reference proteome</keyword>
<evidence type="ECO:0000313" key="2">
    <source>
        <dbReference type="Proteomes" id="UP000299102"/>
    </source>
</evidence>
<accession>A0A4C1TNF9</accession>
<comment type="caution">
    <text evidence="1">The sequence shown here is derived from an EMBL/GenBank/DDBJ whole genome shotgun (WGS) entry which is preliminary data.</text>
</comment>
<gene>
    <name evidence="1" type="ORF">EVAR_72327_1</name>
</gene>
<evidence type="ECO:0000313" key="1">
    <source>
        <dbReference type="EMBL" id="GBP15168.1"/>
    </source>
</evidence>